<evidence type="ECO:0000313" key="2">
    <source>
        <dbReference type="EMBL" id="CAG2065231.1"/>
    </source>
</evidence>
<dbReference type="InterPro" id="IPR043504">
    <property type="entry name" value="Peptidase_S1_PA_chymotrypsin"/>
</dbReference>
<sequence>MVTIGTISLMGLMPMVPPGIEPRTSRSVYHYTKRPVKIRSTTPNIIAEGTEYLTEKGFILVLSLSVNCCQISSLPVMSEGGVLGVRSSYWQHRIRIVSWGRGCARPNYPGVYTRVANYLSWVEERLEGECMCSPPR</sequence>
<comment type="caution">
    <text evidence="2">The sequence shown here is derived from an EMBL/GenBank/DDBJ whole genome shotgun (WGS) entry which is preliminary data.</text>
</comment>
<dbReference type="SUPFAM" id="SSF50494">
    <property type="entry name" value="Trypsin-like serine proteases"/>
    <property type="match status" value="1"/>
</dbReference>
<dbReference type="InterPro" id="IPR001254">
    <property type="entry name" value="Trypsin_dom"/>
</dbReference>
<evidence type="ECO:0000259" key="1">
    <source>
        <dbReference type="Pfam" id="PF00089"/>
    </source>
</evidence>
<dbReference type="EMBL" id="CAJPIN010041050">
    <property type="protein sequence ID" value="CAG2065231.1"/>
    <property type="molecule type" value="Genomic_DNA"/>
</dbReference>
<proteinExistence type="predicted"/>
<reference evidence="2" key="1">
    <citation type="submission" date="2021-03" db="EMBL/GenBank/DDBJ databases">
        <authorList>
            <person name="Tran Van P."/>
        </authorList>
    </citation>
    <scope>NUCLEOTIDE SEQUENCE</scope>
</reference>
<protein>
    <recommendedName>
        <fullName evidence="1">Peptidase S1 domain-containing protein</fullName>
    </recommendedName>
</protein>
<organism evidence="2 3">
    <name type="scientific">Timema podura</name>
    <name type="common">Walking stick</name>
    <dbReference type="NCBI Taxonomy" id="61482"/>
    <lineage>
        <taxon>Eukaryota</taxon>
        <taxon>Metazoa</taxon>
        <taxon>Ecdysozoa</taxon>
        <taxon>Arthropoda</taxon>
        <taxon>Hexapoda</taxon>
        <taxon>Insecta</taxon>
        <taxon>Pterygota</taxon>
        <taxon>Neoptera</taxon>
        <taxon>Polyneoptera</taxon>
        <taxon>Phasmatodea</taxon>
        <taxon>Timematodea</taxon>
        <taxon>Timematoidea</taxon>
        <taxon>Timematidae</taxon>
        <taxon>Timema</taxon>
    </lineage>
</organism>
<dbReference type="Gene3D" id="2.40.10.10">
    <property type="entry name" value="Trypsin-like serine proteases"/>
    <property type="match status" value="1"/>
</dbReference>
<accession>A0ABN7PG58</accession>
<gene>
    <name evidence="2" type="ORF">TPAB3V08_LOCUS12175</name>
</gene>
<evidence type="ECO:0000313" key="3">
    <source>
        <dbReference type="Proteomes" id="UP001153148"/>
    </source>
</evidence>
<feature type="domain" description="Peptidase S1" evidence="1">
    <location>
        <begin position="96"/>
        <end position="122"/>
    </location>
</feature>
<keyword evidence="3" id="KW-1185">Reference proteome</keyword>
<dbReference type="Proteomes" id="UP001153148">
    <property type="component" value="Unassembled WGS sequence"/>
</dbReference>
<name>A0ABN7PG58_TIMPD</name>
<dbReference type="InterPro" id="IPR009003">
    <property type="entry name" value="Peptidase_S1_PA"/>
</dbReference>
<dbReference type="Pfam" id="PF00089">
    <property type="entry name" value="Trypsin"/>
    <property type="match status" value="1"/>
</dbReference>